<dbReference type="GO" id="GO:0048039">
    <property type="term" value="F:ubiquinone binding"/>
    <property type="evidence" value="ECO:0007669"/>
    <property type="project" value="InterPro"/>
</dbReference>
<dbReference type="SUPFAM" id="SSF55961">
    <property type="entry name" value="Bet v1-like"/>
    <property type="match status" value="1"/>
</dbReference>
<dbReference type="GO" id="GO:0005739">
    <property type="term" value="C:mitochondrion"/>
    <property type="evidence" value="ECO:0007669"/>
    <property type="project" value="TreeGrafter"/>
</dbReference>
<dbReference type="AlphaFoldDB" id="A0A0D9QTW9"/>
<comment type="similarity">
    <text evidence="1">Belongs to the COQ10 family.</text>
</comment>
<gene>
    <name evidence="5" type="ORF">AK88_01052</name>
</gene>
<reference evidence="5 6" key="1">
    <citation type="submission" date="2014-03" db="EMBL/GenBank/DDBJ databases">
        <title>The Genome Sequence of Plasmodium fragile nilgiri.</title>
        <authorList>
            <consortium name="The Broad Institute Genomics Platform"/>
            <consortium name="The Broad Institute Genome Sequencing Center for Infectious Disease"/>
            <person name="Neafsey D."/>
            <person name="Duraisingh M."/>
            <person name="Young S.K."/>
            <person name="Zeng Q."/>
            <person name="Gargeya S."/>
            <person name="Abouelleil A."/>
            <person name="Alvarado L."/>
            <person name="Chapman S.B."/>
            <person name="Gainer-Dewar J."/>
            <person name="Goldberg J."/>
            <person name="Griggs A."/>
            <person name="Gujja S."/>
            <person name="Hansen M."/>
            <person name="Howarth C."/>
            <person name="Imamovic A."/>
            <person name="Larimer J."/>
            <person name="Pearson M."/>
            <person name="Poon T.W."/>
            <person name="Priest M."/>
            <person name="Roberts A."/>
            <person name="Saif S."/>
            <person name="Shea T."/>
            <person name="Sykes S."/>
            <person name="Wortman J."/>
            <person name="Nusbaum C."/>
            <person name="Birren B."/>
        </authorList>
    </citation>
    <scope>NUCLEOTIDE SEQUENCE [LARGE SCALE GENOMIC DNA]</scope>
    <source>
        <strain evidence="6">nilgiri</strain>
    </source>
</reference>
<dbReference type="PANTHER" id="PTHR12901">
    <property type="entry name" value="SPERM PROTEIN HOMOLOG"/>
    <property type="match status" value="1"/>
</dbReference>
<dbReference type="OrthoDB" id="292693at2759"/>
<sequence>MRGMPLGQIIKKNSPSQALIKSAIHHDSSCCACKRRFSFFRSKLWSPTENIIYRKNLDISCKSHVFFYTVLNVDRYSHFLPYVTKSKITDKAEEHFKAVLQIENLLFKESYDSVIRFKVPTTVKVSSADTNLFNHLTTEWIIEEKPGCINVDFYICFRLKNMVYQNFMRMYIQEIGTKILYAFIREARLNSKRNVDVLFRQLLQR</sequence>
<evidence type="ECO:0000256" key="1">
    <source>
        <dbReference type="ARBA" id="ARBA00006885"/>
    </source>
</evidence>
<evidence type="ECO:0000313" key="5">
    <source>
        <dbReference type="EMBL" id="KJP89386.1"/>
    </source>
</evidence>
<dbReference type="PANTHER" id="PTHR12901:SF10">
    <property type="entry name" value="COENZYME Q-BINDING PROTEIN COQ10, MITOCHONDRIAL"/>
    <property type="match status" value="1"/>
</dbReference>
<dbReference type="VEuPathDB" id="PlasmoDB:AK88_01052"/>
<dbReference type="GeneID" id="24266366"/>
<dbReference type="EMBL" id="KQ001652">
    <property type="protein sequence ID" value="KJP89386.1"/>
    <property type="molecule type" value="Genomic_DNA"/>
</dbReference>
<comment type="subunit">
    <text evidence="2">Interacts with coenzyme Q.</text>
</comment>
<dbReference type="InterPro" id="IPR023393">
    <property type="entry name" value="START-like_dom_sf"/>
</dbReference>
<dbReference type="GO" id="GO:0045333">
    <property type="term" value="P:cellular respiration"/>
    <property type="evidence" value="ECO:0007669"/>
    <property type="project" value="InterPro"/>
</dbReference>
<accession>A0A0D9QTW9</accession>
<dbReference type="Pfam" id="PF03364">
    <property type="entry name" value="Polyketide_cyc"/>
    <property type="match status" value="1"/>
</dbReference>
<dbReference type="Proteomes" id="UP000054561">
    <property type="component" value="Unassembled WGS sequence"/>
</dbReference>
<dbReference type="InterPro" id="IPR005031">
    <property type="entry name" value="COQ10_START"/>
</dbReference>
<keyword evidence="6" id="KW-1185">Reference proteome</keyword>
<dbReference type="RefSeq" id="XP_012334113.1">
    <property type="nucleotide sequence ID" value="XM_012478690.1"/>
</dbReference>
<protein>
    <recommendedName>
        <fullName evidence="4">Coenzyme Q-binding protein COQ10 START domain-containing protein</fullName>
    </recommendedName>
</protein>
<evidence type="ECO:0000256" key="3">
    <source>
        <dbReference type="ARBA" id="ARBA00024947"/>
    </source>
</evidence>
<proteinExistence type="inferred from homology"/>
<dbReference type="InterPro" id="IPR044996">
    <property type="entry name" value="COQ10-like"/>
</dbReference>
<dbReference type="CDD" id="cd07813">
    <property type="entry name" value="COQ10p_like"/>
    <property type="match status" value="1"/>
</dbReference>
<name>A0A0D9QTW9_PLAFR</name>
<organism evidence="5 6">
    <name type="scientific">Plasmodium fragile</name>
    <dbReference type="NCBI Taxonomy" id="5857"/>
    <lineage>
        <taxon>Eukaryota</taxon>
        <taxon>Sar</taxon>
        <taxon>Alveolata</taxon>
        <taxon>Apicomplexa</taxon>
        <taxon>Aconoidasida</taxon>
        <taxon>Haemosporida</taxon>
        <taxon>Plasmodiidae</taxon>
        <taxon>Plasmodium</taxon>
        <taxon>Plasmodium (Plasmodium)</taxon>
    </lineage>
</organism>
<evidence type="ECO:0000256" key="2">
    <source>
        <dbReference type="ARBA" id="ARBA00011814"/>
    </source>
</evidence>
<evidence type="ECO:0000313" key="6">
    <source>
        <dbReference type="Proteomes" id="UP000054561"/>
    </source>
</evidence>
<dbReference type="Gene3D" id="3.30.530.20">
    <property type="match status" value="1"/>
</dbReference>
<dbReference type="OMA" id="NFMRMYI"/>
<feature type="domain" description="Coenzyme Q-binding protein COQ10 START" evidence="4">
    <location>
        <begin position="68"/>
        <end position="182"/>
    </location>
</feature>
<evidence type="ECO:0000259" key="4">
    <source>
        <dbReference type="Pfam" id="PF03364"/>
    </source>
</evidence>
<comment type="function">
    <text evidence="3">Required for the function of coenzyme Q in the respiratory chain. May serve as a chaperone or may be involved in the transport of Q6 from its site of synthesis to the catalytic sites of the respiratory complexes.</text>
</comment>